<gene>
    <name evidence="2" type="ORF">GCM10009765_74890</name>
</gene>
<evidence type="ECO:0000313" key="2">
    <source>
        <dbReference type="EMBL" id="GAA1715034.1"/>
    </source>
</evidence>
<evidence type="ECO:0000313" key="3">
    <source>
        <dbReference type="Proteomes" id="UP001500618"/>
    </source>
</evidence>
<organism evidence="2 3">
    <name type="scientific">Fodinicola feengrottensis</name>
    <dbReference type="NCBI Taxonomy" id="435914"/>
    <lineage>
        <taxon>Bacteria</taxon>
        <taxon>Bacillati</taxon>
        <taxon>Actinomycetota</taxon>
        <taxon>Actinomycetes</taxon>
        <taxon>Mycobacteriales</taxon>
        <taxon>Fodinicola</taxon>
    </lineage>
</organism>
<dbReference type="EMBL" id="BAAANY010000039">
    <property type="protein sequence ID" value="GAA1715034.1"/>
    <property type="molecule type" value="Genomic_DNA"/>
</dbReference>
<evidence type="ECO:0008006" key="4">
    <source>
        <dbReference type="Google" id="ProtNLM"/>
    </source>
</evidence>
<comment type="caution">
    <text evidence="2">The sequence shown here is derived from an EMBL/GenBank/DDBJ whole genome shotgun (WGS) entry which is preliminary data.</text>
</comment>
<reference evidence="2 3" key="1">
    <citation type="journal article" date="2019" name="Int. J. Syst. Evol. Microbiol.">
        <title>The Global Catalogue of Microorganisms (GCM) 10K type strain sequencing project: providing services to taxonomists for standard genome sequencing and annotation.</title>
        <authorList>
            <consortium name="The Broad Institute Genomics Platform"/>
            <consortium name="The Broad Institute Genome Sequencing Center for Infectious Disease"/>
            <person name="Wu L."/>
            <person name="Ma J."/>
        </authorList>
    </citation>
    <scope>NUCLEOTIDE SEQUENCE [LARGE SCALE GENOMIC DNA]</scope>
    <source>
        <strain evidence="2 3">JCM 14718</strain>
    </source>
</reference>
<dbReference type="Proteomes" id="UP001500618">
    <property type="component" value="Unassembled WGS sequence"/>
</dbReference>
<feature type="region of interest" description="Disordered" evidence="1">
    <location>
        <begin position="115"/>
        <end position="148"/>
    </location>
</feature>
<sequence length="222" mass="23673">MYEFLARQDESTLQAIVSGTVQLAVAPADEAPVGSRENTGEPAPVHHRIEPSDDPAQAARDLARLTSENDRRAYVTASKLPMGDLRLIARLRGLSGYSRLNKTALVELLAGNGAAPARTPAAEPKTPAPSSAGPVKSSAPPPLPTKPDAAAAAIAVRLRETETEEAGAAYLRAQALDRDHLLAVAAELGLSRVNRLSQPELEKRVLKQAIGARRKFDGLRKW</sequence>
<accession>A0ABN2IZM2</accession>
<protein>
    <recommendedName>
        <fullName evidence="4">Rho termination factor N-terminal domain-containing protein</fullName>
    </recommendedName>
</protein>
<keyword evidence="3" id="KW-1185">Reference proteome</keyword>
<feature type="region of interest" description="Disordered" evidence="1">
    <location>
        <begin position="30"/>
        <end position="57"/>
    </location>
</feature>
<proteinExistence type="predicted"/>
<evidence type="ECO:0000256" key="1">
    <source>
        <dbReference type="SAM" id="MobiDB-lite"/>
    </source>
</evidence>
<name>A0ABN2IZM2_9ACTN</name>